<gene>
    <name evidence="2" type="ORF">HMPREF1173_02605</name>
</gene>
<evidence type="ECO:0000313" key="3">
    <source>
        <dbReference type="Proteomes" id="UP000018727"/>
    </source>
</evidence>
<keyword evidence="1" id="KW-0175">Coiled coil</keyword>
<evidence type="ECO:0000256" key="1">
    <source>
        <dbReference type="SAM" id="Coils"/>
    </source>
</evidence>
<dbReference type="HOGENOM" id="CLU_060900_0_0_10"/>
<sequence>MKPRNKFEEAVLEQSKHLRPITTTQSKWAFRECIDHFAYRLPKGRTTCMDCGHSWVMNKHRKTCTCPHCRAKLQVKETYERKLQQKQYFTLLTTCGEFQVLRMFLLIVGMEKGYKAQTSIIEIGQYWWNMQGRKAVVAIQRVLGHYVDTFSYYSPMAIRNDNEAYQHIAYSPIYPKFKVTDILRRNGFKDNFYGIVPTQLIPALLTDSRVETLLKASQTDHLRYFLGNKRTFEELWQSYKIAVRNGYEIADISLWSDYVDTLRRLGKDIHNPKYLCPTDLKAEHDRRHEELLRQREREEIEQKQKKAMEDEKRFKELKSKFFGIAFTDGTIQVHVLESVQEHLEEGVSMHHCVFSNAYYLKEDSLILSATIEGKRIETIEVSLRTLEVVQSRGVCNKNTEYRGYGERLQSTDFHNRDWAILVEYAGTKSCGCHTEGIGTLC</sequence>
<evidence type="ECO:0000313" key="2">
    <source>
        <dbReference type="EMBL" id="ETD22987.1"/>
    </source>
</evidence>
<evidence type="ECO:0008006" key="4">
    <source>
        <dbReference type="Google" id="ProtNLM"/>
    </source>
</evidence>
<accession>V8C7G1</accession>
<feature type="coiled-coil region" evidence="1">
    <location>
        <begin position="281"/>
        <end position="320"/>
    </location>
</feature>
<dbReference type="PATRIC" id="fig|1073366.3.peg.2666"/>
<dbReference type="Proteomes" id="UP000018727">
    <property type="component" value="Unassembled WGS sequence"/>
</dbReference>
<proteinExistence type="predicted"/>
<dbReference type="InterPro" id="IPR025586">
    <property type="entry name" value="PcfJ"/>
</dbReference>
<organism evidence="2 3">
    <name type="scientific">Prevotella nigrescens CC14M</name>
    <dbReference type="NCBI Taxonomy" id="1073366"/>
    <lineage>
        <taxon>Bacteria</taxon>
        <taxon>Pseudomonadati</taxon>
        <taxon>Bacteroidota</taxon>
        <taxon>Bacteroidia</taxon>
        <taxon>Bacteroidales</taxon>
        <taxon>Prevotellaceae</taxon>
        <taxon>Prevotella</taxon>
    </lineage>
</organism>
<keyword evidence="3" id="KW-1185">Reference proteome</keyword>
<dbReference type="AlphaFoldDB" id="V8C7G1"/>
<name>V8C7G1_9BACT</name>
<reference evidence="2 3" key="1">
    <citation type="submission" date="2013-10" db="EMBL/GenBank/DDBJ databases">
        <title>The Genome Sequence of Prevotella nigrescens CC14M.</title>
        <authorList>
            <consortium name="The Broad Institute Genomics Platform"/>
            <person name="Earl A."/>
            <person name="Allen-Vercoe E."/>
            <person name="Daigneault M."/>
            <person name="Young S.K."/>
            <person name="Zeng Q."/>
            <person name="Gargeya S."/>
            <person name="Fitzgerald M."/>
            <person name="Abouelleil A."/>
            <person name="Alvarado L."/>
            <person name="Chapman S.B."/>
            <person name="Gainer-Dewar J."/>
            <person name="Goldberg J."/>
            <person name="Griggs A."/>
            <person name="Gujja S."/>
            <person name="Hansen M."/>
            <person name="Howarth C."/>
            <person name="Imamovic A."/>
            <person name="Ireland A."/>
            <person name="Larimer J."/>
            <person name="McCowan C."/>
            <person name="Murphy C."/>
            <person name="Pearson M."/>
            <person name="Poon T.W."/>
            <person name="Priest M."/>
            <person name="Roberts A."/>
            <person name="Saif S."/>
            <person name="Shea T."/>
            <person name="Sykes S."/>
            <person name="Wortman J."/>
            <person name="Nusbaum C."/>
            <person name="Birren B."/>
        </authorList>
    </citation>
    <scope>NUCLEOTIDE SEQUENCE [LARGE SCALE GENOMIC DNA]</scope>
    <source>
        <strain evidence="2 3">CC14M</strain>
    </source>
</reference>
<comment type="caution">
    <text evidence="2">The sequence shown here is derived from an EMBL/GenBank/DDBJ whole genome shotgun (WGS) entry which is preliminary data.</text>
</comment>
<dbReference type="EMBL" id="AZJH01000049">
    <property type="protein sequence ID" value="ETD22987.1"/>
    <property type="molecule type" value="Genomic_DNA"/>
</dbReference>
<protein>
    <recommendedName>
        <fullName evidence="4">PcfJ-like protein</fullName>
    </recommendedName>
</protein>
<dbReference type="Pfam" id="PF14284">
    <property type="entry name" value="PcfJ"/>
    <property type="match status" value="1"/>
</dbReference>